<gene>
    <name evidence="12" type="primary">TDRD12</name>
</gene>
<dbReference type="InterPro" id="IPR043128">
    <property type="entry name" value="Rev_trsase/Diguanyl_cyclase"/>
</dbReference>
<keyword evidence="8" id="KW-0695">RNA-directed DNA polymerase</keyword>
<evidence type="ECO:0000256" key="4">
    <source>
        <dbReference type="ARBA" id="ARBA00022695"/>
    </source>
</evidence>
<reference evidence="12" key="4">
    <citation type="submission" date="2025-09" db="UniProtKB">
        <authorList>
            <consortium name="Ensembl"/>
        </authorList>
    </citation>
    <scope>IDENTIFICATION</scope>
</reference>
<evidence type="ECO:0000313" key="12">
    <source>
        <dbReference type="Ensembl" id="ENSACLP00000080386.1"/>
    </source>
</evidence>
<reference evidence="13" key="2">
    <citation type="submission" date="2023-03" db="EMBL/GenBank/DDBJ databases">
        <authorList>
            <consortium name="Wellcome Sanger Institute Data Sharing"/>
        </authorList>
    </citation>
    <scope>NUCLEOTIDE SEQUENCE [LARGE SCALE GENOMIC DNA]</scope>
</reference>
<dbReference type="SUPFAM" id="SSF56672">
    <property type="entry name" value="DNA/RNA polymerases"/>
    <property type="match status" value="1"/>
</dbReference>
<accession>A0AAX7VWV3</accession>
<evidence type="ECO:0000256" key="6">
    <source>
        <dbReference type="ARBA" id="ARBA00022759"/>
    </source>
</evidence>
<dbReference type="GeneTree" id="ENSGT01050000244855"/>
<dbReference type="FunFam" id="3.30.70.270:FF:000020">
    <property type="entry name" value="Transposon Tf2-6 polyprotein-like Protein"/>
    <property type="match status" value="1"/>
</dbReference>
<dbReference type="Pfam" id="PF00078">
    <property type="entry name" value="RVT_1"/>
    <property type="match status" value="1"/>
</dbReference>
<dbReference type="Pfam" id="PF22938">
    <property type="entry name" value="Integrase_p58_C"/>
    <property type="match status" value="1"/>
</dbReference>
<dbReference type="InterPro" id="IPR043502">
    <property type="entry name" value="DNA/RNA_pol_sf"/>
</dbReference>
<dbReference type="InterPro" id="IPR012337">
    <property type="entry name" value="RNaseH-like_sf"/>
</dbReference>
<dbReference type="CDD" id="cd01647">
    <property type="entry name" value="RT_LTR"/>
    <property type="match status" value="1"/>
</dbReference>
<dbReference type="PANTHER" id="PTHR37984">
    <property type="entry name" value="PROTEIN CBG26694"/>
    <property type="match status" value="1"/>
</dbReference>
<dbReference type="GO" id="GO:0003676">
    <property type="term" value="F:nucleic acid binding"/>
    <property type="evidence" value="ECO:0007669"/>
    <property type="project" value="InterPro"/>
</dbReference>
<dbReference type="Gene3D" id="3.30.70.270">
    <property type="match status" value="2"/>
</dbReference>
<dbReference type="SUPFAM" id="SSF47353">
    <property type="entry name" value="Retrovirus capsid dimerization domain-like"/>
    <property type="match status" value="1"/>
</dbReference>
<evidence type="ECO:0000256" key="3">
    <source>
        <dbReference type="ARBA" id="ARBA00022679"/>
    </source>
</evidence>
<dbReference type="EC" id="3.1.26.4" evidence="2"/>
<dbReference type="InterPro" id="IPR041588">
    <property type="entry name" value="Integrase_H2C2"/>
</dbReference>
<dbReference type="FunFam" id="3.30.420.10:FF:000032">
    <property type="entry name" value="Retrovirus-related Pol polyprotein from transposon 297-like Protein"/>
    <property type="match status" value="1"/>
</dbReference>
<proteinExistence type="inferred from homology"/>
<evidence type="ECO:0000256" key="2">
    <source>
        <dbReference type="ARBA" id="ARBA00012180"/>
    </source>
</evidence>
<dbReference type="SUPFAM" id="SSF53098">
    <property type="entry name" value="Ribonuclease H-like"/>
    <property type="match status" value="1"/>
</dbReference>
<dbReference type="FunFam" id="1.10.340.70:FF:000001">
    <property type="entry name" value="Retrovirus-related Pol polyprotein from transposon gypsy-like Protein"/>
    <property type="match status" value="1"/>
</dbReference>
<comment type="similarity">
    <text evidence="1">Belongs to the beta type-B retroviral polymerase family. HERV class-II K(HML-2) pol subfamily.</text>
</comment>
<dbReference type="PROSITE" id="PS50994">
    <property type="entry name" value="INTEGRASE"/>
    <property type="match status" value="1"/>
</dbReference>
<keyword evidence="13" id="KW-1185">Reference proteome</keyword>
<evidence type="ECO:0000256" key="1">
    <source>
        <dbReference type="ARBA" id="ARBA00010879"/>
    </source>
</evidence>
<evidence type="ECO:0000259" key="11">
    <source>
        <dbReference type="PROSITE" id="PS50994"/>
    </source>
</evidence>
<dbReference type="InterPro" id="IPR054465">
    <property type="entry name" value="Integrase_p58-like_C"/>
</dbReference>
<organism evidence="12 13">
    <name type="scientific">Astatotilapia calliptera</name>
    <name type="common">Eastern happy</name>
    <name type="synonym">Chromis callipterus</name>
    <dbReference type="NCBI Taxonomy" id="8154"/>
    <lineage>
        <taxon>Eukaryota</taxon>
        <taxon>Metazoa</taxon>
        <taxon>Chordata</taxon>
        <taxon>Craniata</taxon>
        <taxon>Vertebrata</taxon>
        <taxon>Euteleostomi</taxon>
        <taxon>Actinopterygii</taxon>
        <taxon>Neopterygii</taxon>
        <taxon>Teleostei</taxon>
        <taxon>Neoteleostei</taxon>
        <taxon>Acanthomorphata</taxon>
        <taxon>Ovalentaria</taxon>
        <taxon>Cichlomorphae</taxon>
        <taxon>Cichliformes</taxon>
        <taxon>Cichlidae</taxon>
        <taxon>African cichlids</taxon>
        <taxon>Pseudocrenilabrinae</taxon>
        <taxon>Haplochromini</taxon>
        <taxon>Astatotilapia</taxon>
    </lineage>
</organism>
<dbReference type="CDD" id="cd09274">
    <property type="entry name" value="RNase_HI_RT_Ty3"/>
    <property type="match status" value="1"/>
</dbReference>
<dbReference type="Pfam" id="PF17917">
    <property type="entry name" value="RT_RNaseH"/>
    <property type="match status" value="1"/>
</dbReference>
<reference evidence="12 13" key="1">
    <citation type="submission" date="2018-05" db="EMBL/GenBank/DDBJ databases">
        <authorList>
            <person name="Datahose"/>
        </authorList>
    </citation>
    <scope>NUCLEOTIDE SEQUENCE</scope>
</reference>
<dbReference type="Gene3D" id="3.30.420.10">
    <property type="entry name" value="Ribonuclease H-like superfamily/Ribonuclease H"/>
    <property type="match status" value="1"/>
</dbReference>
<keyword evidence="6" id="KW-0255">Endonuclease</keyword>
<evidence type="ECO:0000256" key="7">
    <source>
        <dbReference type="ARBA" id="ARBA00022801"/>
    </source>
</evidence>
<evidence type="ECO:0000259" key="10">
    <source>
        <dbReference type="PROSITE" id="PS50878"/>
    </source>
</evidence>
<dbReference type="InterPro" id="IPR003309">
    <property type="entry name" value="SCAN_dom"/>
</dbReference>
<keyword evidence="7" id="KW-0378">Hydrolase</keyword>
<feature type="domain" description="Reverse transcriptase" evidence="10">
    <location>
        <begin position="1024"/>
        <end position="1201"/>
    </location>
</feature>
<evidence type="ECO:0000256" key="9">
    <source>
        <dbReference type="ARBA" id="ARBA00039658"/>
    </source>
</evidence>
<protein>
    <recommendedName>
        <fullName evidence="9">Gypsy retrotransposon integrase-like protein 1</fullName>
        <ecNumber evidence="2">3.1.26.4</ecNumber>
    </recommendedName>
</protein>
<dbReference type="Pfam" id="PF17921">
    <property type="entry name" value="Integrase_H2C2"/>
    <property type="match status" value="1"/>
</dbReference>
<dbReference type="Gene3D" id="3.10.20.370">
    <property type="match status" value="1"/>
</dbReference>
<dbReference type="Pfam" id="PF02023">
    <property type="entry name" value="SCAN"/>
    <property type="match status" value="1"/>
</dbReference>
<dbReference type="PROSITE" id="PS50878">
    <property type="entry name" value="RT_POL"/>
    <property type="match status" value="1"/>
</dbReference>
<keyword evidence="4" id="KW-0548">Nucleotidyltransferase</keyword>
<evidence type="ECO:0000256" key="8">
    <source>
        <dbReference type="ARBA" id="ARBA00022918"/>
    </source>
</evidence>
<dbReference type="Ensembl" id="ENSACLT00000066275.1">
    <property type="protein sequence ID" value="ENSACLP00000080386.1"/>
    <property type="gene ID" value="ENSACLG00000033009.1"/>
</dbReference>
<evidence type="ECO:0000313" key="13">
    <source>
        <dbReference type="Proteomes" id="UP000265100"/>
    </source>
</evidence>
<dbReference type="FunFam" id="3.10.20.370:FF:000001">
    <property type="entry name" value="Retrovirus-related Pol polyprotein from transposon 17.6-like protein"/>
    <property type="match status" value="1"/>
</dbReference>
<dbReference type="InterPro" id="IPR050951">
    <property type="entry name" value="Retrovirus_Pol_polyprotein"/>
</dbReference>
<dbReference type="InterPro" id="IPR041373">
    <property type="entry name" value="RT_RNaseH"/>
</dbReference>
<dbReference type="GO" id="GO:0004523">
    <property type="term" value="F:RNA-DNA hybrid ribonuclease activity"/>
    <property type="evidence" value="ECO:0007669"/>
    <property type="project" value="UniProtKB-EC"/>
</dbReference>
<dbReference type="InterPro" id="IPR001584">
    <property type="entry name" value="Integrase_cat-core"/>
</dbReference>
<evidence type="ECO:0000256" key="5">
    <source>
        <dbReference type="ARBA" id="ARBA00022722"/>
    </source>
</evidence>
<keyword evidence="3" id="KW-0808">Transferase</keyword>
<keyword evidence="5" id="KW-0540">Nuclease</keyword>
<sequence>MHLRIRALELEKGSAGVSPTLSSTSASSAGFDISKHIKLVPPFRESEVDSYFSAFERIAAALKWPKEFWSLLLQCKLVGKAQEVCSSLSMEQSLDYETLKKTVLQAYELVPEAYRQKFRILNKAANQTFVEFAREKNVLFEKWCCSCKVKTVEELKTLILLEEFKKCLPERIVTYLNEQKVSSLTNAALLADEFVLTHKSVFRAQNSFQENLSERKWSPSAVRKNVPQFSAKSNGRECFYCHDSGHLIAACPVLKRKEARGTKFPAGVGLIKTACSPKVHVEAEQNPKTDVDPQFLPFVSCGFVSLTGEEHDKVPVTILRDTGAYHSFLLESVLPLSEKTSCGSDILVWGIKMSVTKAPLHMVHLHSPLVSGYVKVAVRQRLPIEGVSFILGNDLAGGHVFPPPEVVDIPALAADSSSTASEVFPACAITRAQARKMGEIVDLSGSFMATLDEDDSFVSPIDSVKLSTCDVPEMIPEDINQSLNITRELLIKAQQGDPSLVPCFSSVVDREGSKAPVKYFIENGVLLRSWSPDSTDLHRVNQVLVPKEYRPQILSLAHDACLAGHLGVKKTYHRVLRNFFWPGLKSDVVKYCRSCHTCQVVGKPNKPIPPAPLHPIPALGEPFERVLLDCVGPLPRTKSGHQYMLTVMCAATRFPEAIPLRTLKAKNVVKALTKFFSTFGLPRVVQTDQGTNFMSKVFAQVLKELKVKHQTSSPYHPESQGALERFHQTLKTMLRKYCLESGKDWDEGLPLLLFAVRETTQESLGFSPADLVFGHTVRGPLRLLKEKWLSESQRAEHNVLDYVCSFRERLFRACQLARDNLEQTQGNMKARYDKKTVVRHFAPGEKVLVLLPLVGSSLHARFSGPYEVDKRISDTSYAVKTPDRKRKLRVCHVNMLKRYVSREDVAADKTTPITPVSVCSAPPLYVLQDDDLTDKSSCMPLARLRNSEALENLDSFLSHLSDSARKDILDLIEANLLLFSDHPRQTSVLFHDIVVEVDKPIKQHAYRVNPTKRNLMQQEVEYLVKHGLAEPSNSAWSSPCILVPKPDDTPRFCTDFRKVNAVTKPDSFPLPRMEDCIDRVGSATYVTKLDLLKGYWQVPLTPRASEVSAFVTPDHFLQYTVMPFGLRNAPATFQRLMQKVLFGVRNCEAYLDDIVIYSPTWSEHLETLSEVFRRFCESSLTLNLSKCEFGKATITYLGKQVGQGQVRPVAAKVQAIVDFPVPQTKRALRRFLGMAGFYRGFCRNFSDVVSPLTDLVSPLKPFIWSPACQVAFESAKALLCSAPVLAAPNFERPFKLDVDASSCGAGAVLLQEDDHGVDHPVCYFSRKFNRHQTHYSTIEKEALALLLALQHFEVYAGSSVLPVQVFTDHNPLVFLSQMRNSNQRLMRWSLLLQDFNLEISYKKGKDNVLADTLSRALSP</sequence>
<dbReference type="GO" id="GO:0003964">
    <property type="term" value="F:RNA-directed DNA polymerase activity"/>
    <property type="evidence" value="ECO:0007669"/>
    <property type="project" value="UniProtKB-KW"/>
</dbReference>
<dbReference type="GO" id="GO:0015074">
    <property type="term" value="P:DNA integration"/>
    <property type="evidence" value="ECO:0007669"/>
    <property type="project" value="InterPro"/>
</dbReference>
<dbReference type="InterPro" id="IPR036397">
    <property type="entry name" value="RNaseH_sf"/>
</dbReference>
<name>A0AAX7VWV3_ASTCA</name>
<dbReference type="Gene3D" id="1.10.4020.10">
    <property type="entry name" value="DNA breaking-rejoining enzymes"/>
    <property type="match status" value="1"/>
</dbReference>
<feature type="domain" description="Integrase catalytic" evidence="11">
    <location>
        <begin position="618"/>
        <end position="776"/>
    </location>
</feature>
<dbReference type="Proteomes" id="UP000265100">
    <property type="component" value="Chromosome 7"/>
</dbReference>
<dbReference type="PANTHER" id="PTHR37984:SF5">
    <property type="entry name" value="PROTEIN NYNRIN-LIKE"/>
    <property type="match status" value="1"/>
</dbReference>
<dbReference type="Gene3D" id="1.10.340.70">
    <property type="match status" value="1"/>
</dbReference>
<dbReference type="InterPro" id="IPR000477">
    <property type="entry name" value="RT_dom"/>
</dbReference>
<dbReference type="InterPro" id="IPR038269">
    <property type="entry name" value="SCAN_sf"/>
</dbReference>
<dbReference type="Pfam" id="PF00665">
    <property type="entry name" value="rve"/>
    <property type="match status" value="1"/>
</dbReference>
<dbReference type="Gene3D" id="3.10.10.10">
    <property type="entry name" value="HIV Type 1 Reverse Transcriptase, subunit A, domain 1"/>
    <property type="match status" value="1"/>
</dbReference>
<reference evidence="12" key="3">
    <citation type="submission" date="2025-08" db="UniProtKB">
        <authorList>
            <consortium name="Ensembl"/>
        </authorList>
    </citation>
    <scope>IDENTIFICATION</scope>
</reference>